<organism evidence="7 8">
    <name type="scientific">Bifidobacterium saguini DSM 23967</name>
    <dbReference type="NCBI Taxonomy" id="1437607"/>
    <lineage>
        <taxon>Bacteria</taxon>
        <taxon>Bacillati</taxon>
        <taxon>Actinomycetota</taxon>
        <taxon>Actinomycetes</taxon>
        <taxon>Bifidobacteriales</taxon>
        <taxon>Bifidobacteriaceae</taxon>
        <taxon>Bifidobacterium</taxon>
    </lineage>
</organism>
<dbReference type="PROSITE" id="PS50850">
    <property type="entry name" value="MFS"/>
    <property type="match status" value="1"/>
</dbReference>
<name>A0A087DFC3_9BIFI</name>
<comment type="caution">
    <text evidence="7">The sequence shown here is derived from an EMBL/GenBank/DDBJ whole genome shotgun (WGS) entry which is preliminary data.</text>
</comment>
<comment type="subcellular location">
    <subcellularLocation>
        <location evidence="1">Cell membrane</location>
        <topology evidence="1">Multi-pass membrane protein</topology>
    </subcellularLocation>
</comment>
<dbReference type="Pfam" id="PF07690">
    <property type="entry name" value="MFS_1"/>
    <property type="match status" value="1"/>
</dbReference>
<evidence type="ECO:0000256" key="4">
    <source>
        <dbReference type="ARBA" id="ARBA00023136"/>
    </source>
</evidence>
<keyword evidence="2 5" id="KW-0812">Transmembrane</keyword>
<evidence type="ECO:0000256" key="5">
    <source>
        <dbReference type="SAM" id="Phobius"/>
    </source>
</evidence>
<feature type="transmembrane region" description="Helical" evidence="5">
    <location>
        <begin position="85"/>
        <end position="104"/>
    </location>
</feature>
<dbReference type="AlphaFoldDB" id="A0A087DFC3"/>
<evidence type="ECO:0000256" key="1">
    <source>
        <dbReference type="ARBA" id="ARBA00004651"/>
    </source>
</evidence>
<feature type="transmembrane region" description="Helical" evidence="5">
    <location>
        <begin position="237"/>
        <end position="255"/>
    </location>
</feature>
<evidence type="ECO:0000313" key="7">
    <source>
        <dbReference type="EMBL" id="KFI94223.1"/>
    </source>
</evidence>
<sequence>MSVTKDAGQQAKLGKYAPLVVAAGIGSMLGSGIIVGLASTITVWQSGLGMTAGQVGIVSGALTFAIAFGSIFGGRFADAVGRVKVFNWINLLYAIGALICVFAPNYVVLLVGVVIAGVASGTDLPVSLAVVSHDAPDSATQAKLVSSTQVFWQAGIFISYICAFVVSAMSGAMGARIVFVILTVFAAIAWIWRTTSKTFQNFHDEADKRLAEIGESSGDSEKFSVFSLLFGKGNGKYLAFFIAIFVFYAAWNLLANTWGQFQTYMLVQANASQSLATGLGIVLNVIAFLTSMFFASVASGKHRNTGFVIGGVIEIVAVAIMAIGGGGLWIIVAGIALYNIGSPMAGEAMYKVWTQESYPVKARATVQGIINGASRVLCALFALITPTLVLPENIKGTMWGFVGIASVSLIFGLIMIALQKKHGTDADRLAGIND</sequence>
<dbReference type="GO" id="GO:0046943">
    <property type="term" value="F:carboxylic acid transmembrane transporter activity"/>
    <property type="evidence" value="ECO:0007669"/>
    <property type="project" value="TreeGrafter"/>
</dbReference>
<accession>A0A087DFC3</accession>
<dbReference type="InterPro" id="IPR036259">
    <property type="entry name" value="MFS_trans_sf"/>
</dbReference>
<gene>
    <name evidence="7" type="ORF">BISA_0261</name>
</gene>
<feature type="transmembrane region" description="Helical" evidence="5">
    <location>
        <begin position="398"/>
        <end position="418"/>
    </location>
</feature>
<dbReference type="OrthoDB" id="4008739at2"/>
<feature type="transmembrane region" description="Helical" evidence="5">
    <location>
        <begin position="50"/>
        <end position="73"/>
    </location>
</feature>
<dbReference type="InterPro" id="IPR011701">
    <property type="entry name" value="MFS"/>
</dbReference>
<keyword evidence="4 5" id="KW-0472">Membrane</keyword>
<dbReference type="STRING" id="1437607.BISA_0261"/>
<dbReference type="GO" id="GO:0005886">
    <property type="term" value="C:plasma membrane"/>
    <property type="evidence" value="ECO:0007669"/>
    <property type="project" value="UniProtKB-SubCell"/>
</dbReference>
<protein>
    <submittedName>
        <fullName evidence="7">Sugar transporter</fullName>
    </submittedName>
</protein>
<evidence type="ECO:0000313" key="8">
    <source>
        <dbReference type="Proteomes" id="UP000029066"/>
    </source>
</evidence>
<keyword evidence="7" id="KW-0762">Sugar transport</keyword>
<dbReference type="RefSeq" id="WP_033889738.1">
    <property type="nucleotide sequence ID" value="NZ_JDUT01000002.1"/>
</dbReference>
<dbReference type="EMBL" id="JGZN01000003">
    <property type="protein sequence ID" value="KFI94223.1"/>
    <property type="molecule type" value="Genomic_DNA"/>
</dbReference>
<dbReference type="Proteomes" id="UP000029066">
    <property type="component" value="Unassembled WGS sequence"/>
</dbReference>
<keyword evidence="3 5" id="KW-1133">Transmembrane helix</keyword>
<feature type="transmembrane region" description="Helical" evidence="5">
    <location>
        <begin position="20"/>
        <end position="44"/>
    </location>
</feature>
<proteinExistence type="predicted"/>
<feature type="domain" description="Major facilitator superfamily (MFS) profile" evidence="6">
    <location>
        <begin position="16"/>
        <end position="420"/>
    </location>
</feature>
<feature type="transmembrane region" description="Helical" evidence="5">
    <location>
        <begin position="275"/>
        <end position="295"/>
    </location>
</feature>
<dbReference type="InterPro" id="IPR020846">
    <property type="entry name" value="MFS_dom"/>
</dbReference>
<feature type="transmembrane region" description="Helical" evidence="5">
    <location>
        <begin position="175"/>
        <end position="192"/>
    </location>
</feature>
<dbReference type="SUPFAM" id="SSF103473">
    <property type="entry name" value="MFS general substrate transporter"/>
    <property type="match status" value="1"/>
</dbReference>
<keyword evidence="7" id="KW-0813">Transport</keyword>
<feature type="transmembrane region" description="Helical" evidence="5">
    <location>
        <begin position="150"/>
        <end position="169"/>
    </location>
</feature>
<evidence type="ECO:0000259" key="6">
    <source>
        <dbReference type="PROSITE" id="PS50850"/>
    </source>
</evidence>
<dbReference type="PANTHER" id="PTHR23508">
    <property type="entry name" value="CARBOXYLIC ACID TRANSPORTER PROTEIN HOMOLOG"/>
    <property type="match status" value="1"/>
</dbReference>
<evidence type="ECO:0000256" key="2">
    <source>
        <dbReference type="ARBA" id="ARBA00022692"/>
    </source>
</evidence>
<reference evidence="7 8" key="1">
    <citation type="submission" date="2014-03" db="EMBL/GenBank/DDBJ databases">
        <title>Genomics of Bifidobacteria.</title>
        <authorList>
            <person name="Ventura M."/>
            <person name="Milani C."/>
            <person name="Lugli G.A."/>
        </authorList>
    </citation>
    <scope>NUCLEOTIDE SEQUENCE [LARGE SCALE GENOMIC DNA]</scope>
    <source>
        <strain evidence="7 8">DSM 23967</strain>
    </source>
</reference>
<dbReference type="PANTHER" id="PTHR23508:SF10">
    <property type="entry name" value="CARBOXYLIC ACID TRANSPORTER PROTEIN HOMOLOG"/>
    <property type="match status" value="1"/>
</dbReference>
<evidence type="ECO:0000256" key="3">
    <source>
        <dbReference type="ARBA" id="ARBA00022989"/>
    </source>
</evidence>
<dbReference type="Gene3D" id="1.20.1250.20">
    <property type="entry name" value="MFS general substrate transporter like domains"/>
    <property type="match status" value="1"/>
</dbReference>
<feature type="transmembrane region" description="Helical" evidence="5">
    <location>
        <begin position="307"/>
        <end position="340"/>
    </location>
</feature>